<proteinExistence type="predicted"/>
<keyword evidence="4" id="KW-1185">Reference proteome</keyword>
<dbReference type="InterPro" id="IPR028098">
    <property type="entry name" value="Glyco_trans_4-like_N"/>
</dbReference>
<reference evidence="3" key="1">
    <citation type="journal article" date="2015" name="ISME J.">
        <title>Draft Genome Sequence of Streptomyces incarnatus NRRL8089, which Produces the Nucleoside Antibiotic Sinefungin.</title>
        <authorList>
            <person name="Oshima K."/>
            <person name="Hattori M."/>
            <person name="Shimizu H."/>
            <person name="Fukuda K."/>
            <person name="Nemoto M."/>
            <person name="Inagaki K."/>
            <person name="Tamura T."/>
        </authorList>
    </citation>
    <scope>NUCLEOTIDE SEQUENCE</scope>
    <source>
        <strain evidence="3">FACHB-1375</strain>
    </source>
</reference>
<evidence type="ECO:0000313" key="3">
    <source>
        <dbReference type="EMBL" id="MBD2179894.1"/>
    </source>
</evidence>
<dbReference type="CDD" id="cd03801">
    <property type="entry name" value="GT4_PimA-like"/>
    <property type="match status" value="1"/>
</dbReference>
<dbReference type="AlphaFoldDB" id="A0A926VC73"/>
<dbReference type="PANTHER" id="PTHR45947:SF3">
    <property type="entry name" value="SULFOQUINOVOSYL TRANSFERASE SQD2"/>
    <property type="match status" value="1"/>
</dbReference>
<dbReference type="Pfam" id="PF00534">
    <property type="entry name" value="Glycos_transf_1"/>
    <property type="match status" value="1"/>
</dbReference>
<dbReference type="SUPFAM" id="SSF53756">
    <property type="entry name" value="UDP-Glycosyltransferase/glycogen phosphorylase"/>
    <property type="match status" value="1"/>
</dbReference>
<evidence type="ECO:0000313" key="4">
    <source>
        <dbReference type="Proteomes" id="UP000641646"/>
    </source>
</evidence>
<accession>A0A926VC73</accession>
<gene>
    <name evidence="3" type="ORF">H6G03_02000</name>
</gene>
<evidence type="ECO:0000259" key="2">
    <source>
        <dbReference type="Pfam" id="PF13439"/>
    </source>
</evidence>
<comment type="caution">
    <text evidence="3">The sequence shown here is derived from an EMBL/GenBank/DDBJ whole genome shotgun (WGS) entry which is preliminary data.</text>
</comment>
<feature type="domain" description="Glycosyltransferase subfamily 4-like N-terminal" evidence="2">
    <location>
        <begin position="18"/>
        <end position="184"/>
    </location>
</feature>
<sequence>MEKLRISIVSNLYPPQSIGGYERAIADYARLLHKRGHEVLVLTSNTEKYTIDYTPTHAEPLVKRCLILGGCWSDRGGFWFPPEQAEPINLENQKILIQELQAFQPQVCLAGNIDLLRIELLQILLTAGIPVIHYIMNASPGYPLEVYPYSPLYKYITCSNWILQNLQEQGYPVETAQTIYPGAAVEEFYQPQLPPHDRLRIAYASLVMYYKGADVLIEALCLLHTAGIPFTATIAGGTLEPHLVKALQELIASEGFQEQVSFPGVLSRQQLKQLYKTHNVLVFPSRFDEPFGISQIEAMAAGLTLVTSGTGGAREIVEDGEDGLIFQSENPLHLADILSSLPNFPTEWETITRRGQQKAMSQFSQVKTVEQLESVFWQMLSDR</sequence>
<organism evidence="3 4">
    <name type="scientific">Aerosakkonema funiforme FACHB-1375</name>
    <dbReference type="NCBI Taxonomy" id="2949571"/>
    <lineage>
        <taxon>Bacteria</taxon>
        <taxon>Bacillati</taxon>
        <taxon>Cyanobacteriota</taxon>
        <taxon>Cyanophyceae</taxon>
        <taxon>Oscillatoriophycideae</taxon>
        <taxon>Aerosakkonematales</taxon>
        <taxon>Aerosakkonemataceae</taxon>
        <taxon>Aerosakkonema</taxon>
    </lineage>
</organism>
<dbReference type="InterPro" id="IPR001296">
    <property type="entry name" value="Glyco_trans_1"/>
</dbReference>
<dbReference type="Pfam" id="PF13439">
    <property type="entry name" value="Glyco_transf_4"/>
    <property type="match status" value="1"/>
</dbReference>
<dbReference type="RefSeq" id="WP_190461547.1">
    <property type="nucleotide sequence ID" value="NZ_JACJPW010000003.1"/>
</dbReference>
<reference evidence="3" key="2">
    <citation type="submission" date="2020-08" db="EMBL/GenBank/DDBJ databases">
        <authorList>
            <person name="Chen M."/>
            <person name="Teng W."/>
            <person name="Zhao L."/>
            <person name="Hu C."/>
            <person name="Zhou Y."/>
            <person name="Han B."/>
            <person name="Song L."/>
            <person name="Shu W."/>
        </authorList>
    </citation>
    <scope>NUCLEOTIDE SEQUENCE</scope>
    <source>
        <strain evidence="3">FACHB-1375</strain>
    </source>
</reference>
<evidence type="ECO:0000259" key="1">
    <source>
        <dbReference type="Pfam" id="PF00534"/>
    </source>
</evidence>
<dbReference type="EMBL" id="JACJPW010000003">
    <property type="protein sequence ID" value="MBD2179894.1"/>
    <property type="molecule type" value="Genomic_DNA"/>
</dbReference>
<protein>
    <submittedName>
        <fullName evidence="3">Glycosyltransferase family 4 protein</fullName>
    </submittedName>
</protein>
<dbReference type="Gene3D" id="3.40.50.2000">
    <property type="entry name" value="Glycogen Phosphorylase B"/>
    <property type="match status" value="2"/>
</dbReference>
<dbReference type="Proteomes" id="UP000641646">
    <property type="component" value="Unassembled WGS sequence"/>
</dbReference>
<dbReference type="GO" id="GO:0016758">
    <property type="term" value="F:hexosyltransferase activity"/>
    <property type="evidence" value="ECO:0007669"/>
    <property type="project" value="TreeGrafter"/>
</dbReference>
<dbReference type="InterPro" id="IPR050194">
    <property type="entry name" value="Glycosyltransferase_grp1"/>
</dbReference>
<feature type="domain" description="Glycosyl transferase family 1" evidence="1">
    <location>
        <begin position="190"/>
        <end position="341"/>
    </location>
</feature>
<name>A0A926VC73_9CYAN</name>
<dbReference type="PANTHER" id="PTHR45947">
    <property type="entry name" value="SULFOQUINOVOSYL TRANSFERASE SQD2"/>
    <property type="match status" value="1"/>
</dbReference>